<dbReference type="EMBL" id="SJST01000001">
    <property type="protein sequence ID" value="TCD16360.1"/>
    <property type="molecule type" value="Genomic_DNA"/>
</dbReference>
<dbReference type="AlphaFoldDB" id="A0A4R0PIP8"/>
<name>A0A4R0PIP8_9HYPH</name>
<feature type="domain" description="SH3b" evidence="2">
    <location>
        <begin position="49"/>
        <end position="112"/>
    </location>
</feature>
<evidence type="ECO:0000313" key="3">
    <source>
        <dbReference type="EMBL" id="TCD16360.1"/>
    </source>
</evidence>
<dbReference type="OrthoDB" id="9810773at2"/>
<evidence type="ECO:0000259" key="2">
    <source>
        <dbReference type="SMART" id="SM00287"/>
    </source>
</evidence>
<dbReference type="InterPro" id="IPR003646">
    <property type="entry name" value="SH3-like_bac-type"/>
</dbReference>
<gene>
    <name evidence="3" type="ORF">E0D97_02720</name>
</gene>
<comment type="caution">
    <text evidence="3">The sequence shown here is derived from an EMBL/GenBank/DDBJ whole genome shotgun (WGS) entry which is preliminary data.</text>
</comment>
<dbReference type="SMART" id="SM00287">
    <property type="entry name" value="SH3b"/>
    <property type="match status" value="1"/>
</dbReference>
<proteinExistence type="predicted"/>
<accession>A0A4R0PIP8</accession>
<sequence>MPLHNSVSISVRAAAAAMLLALPMAFAPEMAGAQTTSAIGKGPSGLPLPRFVSLKATRVNLRVGPGPDYAVAYRYLKNGIPMEIIQEYDNWRRVRDADGTTGWIHGSLLSGKRTAIASPWRQASDMADTVTLYSAPAGQARAVAFLEPGVVGSIESCDGAWCEFEVTFDGRSLNGFVNQAELWGAYPDEVIR</sequence>
<keyword evidence="1" id="KW-0732">Signal</keyword>
<evidence type="ECO:0000256" key="1">
    <source>
        <dbReference type="SAM" id="SignalP"/>
    </source>
</evidence>
<evidence type="ECO:0000313" key="4">
    <source>
        <dbReference type="Proteomes" id="UP000291301"/>
    </source>
</evidence>
<dbReference type="Pfam" id="PF06347">
    <property type="entry name" value="SH3_4"/>
    <property type="match status" value="2"/>
</dbReference>
<dbReference type="Proteomes" id="UP000291301">
    <property type="component" value="Unassembled WGS sequence"/>
</dbReference>
<organism evidence="3 4">
    <name type="scientific">Oricola cellulosilytica</name>
    <dbReference type="NCBI Taxonomy" id="1429082"/>
    <lineage>
        <taxon>Bacteria</taxon>
        <taxon>Pseudomonadati</taxon>
        <taxon>Pseudomonadota</taxon>
        <taxon>Alphaproteobacteria</taxon>
        <taxon>Hyphomicrobiales</taxon>
        <taxon>Ahrensiaceae</taxon>
        <taxon>Oricola</taxon>
    </lineage>
</organism>
<feature type="chain" id="PRO_5020758159" description="SH3b domain-containing protein" evidence="1">
    <location>
        <begin position="28"/>
        <end position="192"/>
    </location>
</feature>
<dbReference type="InterPro" id="IPR010466">
    <property type="entry name" value="DUF1058"/>
</dbReference>
<protein>
    <recommendedName>
        <fullName evidence="2">SH3b domain-containing protein</fullName>
    </recommendedName>
</protein>
<keyword evidence="4" id="KW-1185">Reference proteome</keyword>
<feature type="signal peptide" evidence="1">
    <location>
        <begin position="1"/>
        <end position="27"/>
    </location>
</feature>
<dbReference type="RefSeq" id="WP_131565154.1">
    <property type="nucleotide sequence ID" value="NZ_JAINFK010000001.1"/>
</dbReference>
<dbReference type="Gene3D" id="2.30.30.40">
    <property type="entry name" value="SH3 Domains"/>
    <property type="match status" value="1"/>
</dbReference>
<reference evidence="3 4" key="1">
    <citation type="journal article" date="2015" name="Antonie Van Leeuwenhoek">
        <title>Oricola cellulosilytica gen. nov., sp. nov., a cellulose-degrading bacterium of the family Phyllobacteriaceae isolated from surface seashore water, and emended descriptions of Mesorhizobium loti and Phyllobacterium myrsinacearum.</title>
        <authorList>
            <person name="Hameed A."/>
            <person name="Shahina M."/>
            <person name="Lai W.A."/>
            <person name="Lin S.Y."/>
            <person name="Young L.S."/>
            <person name="Liu Y.C."/>
            <person name="Hsu Y.H."/>
            <person name="Young C.C."/>
        </authorList>
    </citation>
    <scope>NUCLEOTIDE SEQUENCE [LARGE SCALE GENOMIC DNA]</scope>
    <source>
        <strain evidence="3 4">KCTC 52183</strain>
    </source>
</reference>